<evidence type="ECO:0000313" key="12">
    <source>
        <dbReference type="EMBL" id="BAM05905.1"/>
    </source>
</evidence>
<reference evidence="12 13" key="1">
    <citation type="journal article" date="2012" name="J. Bacteriol.">
        <title>Complete Genome Sequence of Leptospirillum ferrooxidans Strain C2-3, Isolated from a Fresh Volcanic Ash Deposit on the Island of Miyake, Japan.</title>
        <authorList>
            <person name="Fujimura R."/>
            <person name="Sato Y."/>
            <person name="Nishizawa T."/>
            <person name="Oshima K."/>
            <person name="Kim S.-W."/>
            <person name="Hattori M."/>
            <person name="Kamijo T."/>
            <person name="Ohta H."/>
        </authorList>
    </citation>
    <scope>NUCLEOTIDE SEQUENCE [LARGE SCALE GENOMIC DNA]</scope>
    <source>
        <strain evidence="12 13">C2-3</strain>
    </source>
</reference>
<dbReference type="PROSITE" id="PS51883">
    <property type="entry name" value="OBG"/>
    <property type="match status" value="1"/>
</dbReference>
<dbReference type="Pfam" id="PF01926">
    <property type="entry name" value="MMR_HSR1"/>
    <property type="match status" value="1"/>
</dbReference>
<dbReference type="InterPro" id="IPR045086">
    <property type="entry name" value="OBG_GTPase"/>
</dbReference>
<gene>
    <name evidence="8" type="primary">obg</name>
    <name evidence="12" type="ordered locus">LFE_0178</name>
</gene>
<feature type="binding site" evidence="8">
    <location>
        <begin position="217"/>
        <end position="220"/>
    </location>
    <ligand>
        <name>GTP</name>
        <dbReference type="ChEBI" id="CHEBI:37565"/>
    </ligand>
</feature>
<feature type="binding site" evidence="8">
    <location>
        <begin position="167"/>
        <end position="174"/>
    </location>
    <ligand>
        <name>GTP</name>
        <dbReference type="ChEBI" id="CHEBI:37565"/>
    </ligand>
</feature>
<dbReference type="eggNOG" id="COG0536">
    <property type="taxonomic scope" value="Bacteria"/>
</dbReference>
<name>I0IKV6_LEPFC</name>
<evidence type="ECO:0000256" key="8">
    <source>
        <dbReference type="HAMAP-Rule" id="MF_01454"/>
    </source>
</evidence>
<feature type="region of interest" description="Disordered" evidence="9">
    <location>
        <begin position="336"/>
        <end position="373"/>
    </location>
</feature>
<feature type="compositionally biased region" description="Basic and acidic residues" evidence="9">
    <location>
        <begin position="340"/>
        <end position="367"/>
    </location>
</feature>
<dbReference type="SUPFAM" id="SSF82051">
    <property type="entry name" value="Obg GTP-binding protein N-terminal domain"/>
    <property type="match status" value="1"/>
</dbReference>
<dbReference type="PANTHER" id="PTHR11702">
    <property type="entry name" value="DEVELOPMENTALLY REGULATED GTP-BINDING PROTEIN-RELATED"/>
    <property type="match status" value="1"/>
</dbReference>
<dbReference type="PIRSF" id="PIRSF002401">
    <property type="entry name" value="GTP_bd_Obg/CgtA"/>
    <property type="match status" value="1"/>
</dbReference>
<dbReference type="PROSITE" id="PS00905">
    <property type="entry name" value="GTP1_OBG"/>
    <property type="match status" value="1"/>
</dbReference>
<keyword evidence="2 8" id="KW-0963">Cytoplasm</keyword>
<dbReference type="HOGENOM" id="CLU_011747_2_0_0"/>
<comment type="function">
    <text evidence="8">An essential GTPase which binds GTP, GDP and possibly (p)ppGpp with moderate affinity, with high nucleotide exchange rates and a fairly low GTP hydrolysis rate. Plays a role in control of the cell cycle, stress response, ribosome biogenesis and in those bacteria that undergo differentiation, in morphogenesis control.</text>
</comment>
<dbReference type="HAMAP" id="MF_01454">
    <property type="entry name" value="GTPase_Obg"/>
    <property type="match status" value="1"/>
</dbReference>
<feature type="domain" description="OBG-type G" evidence="10">
    <location>
        <begin position="161"/>
        <end position="334"/>
    </location>
</feature>
<feature type="binding site" evidence="8">
    <location>
        <begin position="315"/>
        <end position="317"/>
    </location>
    <ligand>
        <name>GTP</name>
        <dbReference type="ChEBI" id="CHEBI:37565"/>
    </ligand>
</feature>
<dbReference type="PATRIC" id="fig|1162668.3.peg.210"/>
<feature type="binding site" evidence="8">
    <location>
        <position position="174"/>
    </location>
    <ligand>
        <name>Mg(2+)</name>
        <dbReference type="ChEBI" id="CHEBI:18420"/>
    </ligand>
</feature>
<dbReference type="RefSeq" id="WP_014448399.1">
    <property type="nucleotide sequence ID" value="NC_017094.1"/>
</dbReference>
<evidence type="ECO:0000256" key="2">
    <source>
        <dbReference type="ARBA" id="ARBA00022490"/>
    </source>
</evidence>
<organism evidence="12 13">
    <name type="scientific">Leptospirillum ferrooxidans (strain C2-3)</name>
    <dbReference type="NCBI Taxonomy" id="1162668"/>
    <lineage>
        <taxon>Bacteria</taxon>
        <taxon>Pseudomonadati</taxon>
        <taxon>Nitrospirota</taxon>
        <taxon>Nitrospiria</taxon>
        <taxon>Nitrospirales</taxon>
        <taxon>Nitrospiraceae</taxon>
        <taxon>Leptospirillum</taxon>
    </lineage>
</organism>
<dbReference type="Gene3D" id="3.40.50.300">
    <property type="entry name" value="P-loop containing nucleotide triphosphate hydrolases"/>
    <property type="match status" value="1"/>
</dbReference>
<evidence type="ECO:0000313" key="13">
    <source>
        <dbReference type="Proteomes" id="UP000007382"/>
    </source>
</evidence>
<evidence type="ECO:0000256" key="5">
    <source>
        <dbReference type="ARBA" id="ARBA00022801"/>
    </source>
</evidence>
<evidence type="ECO:0000256" key="7">
    <source>
        <dbReference type="ARBA" id="ARBA00023134"/>
    </source>
</evidence>
<keyword evidence="5 8" id="KW-0378">Hydrolase</keyword>
<dbReference type="InterPro" id="IPR036726">
    <property type="entry name" value="GTP1_OBG_dom_sf"/>
</dbReference>
<reference evidence="13" key="2">
    <citation type="submission" date="2012-03" db="EMBL/GenBank/DDBJ databases">
        <title>The complete genome sequence of the pioneer microbe on fresh volcanic deposit, Leptospirillum ferrooxidans strain C2-3.</title>
        <authorList>
            <person name="Fujimura R."/>
            <person name="Sato Y."/>
            <person name="Nishizawa T."/>
            <person name="Nanba K."/>
            <person name="Oshima K."/>
            <person name="Hattori M."/>
            <person name="Kamijo T."/>
            <person name="Ohta H."/>
        </authorList>
    </citation>
    <scope>NUCLEOTIDE SEQUENCE [LARGE SCALE GENOMIC DNA]</scope>
    <source>
        <strain evidence="13">C2-3</strain>
    </source>
</reference>
<dbReference type="Gene3D" id="2.70.210.12">
    <property type="entry name" value="GTP1/OBG domain"/>
    <property type="match status" value="1"/>
</dbReference>
<evidence type="ECO:0000256" key="9">
    <source>
        <dbReference type="SAM" id="MobiDB-lite"/>
    </source>
</evidence>
<dbReference type="GO" id="GO:0000287">
    <property type="term" value="F:magnesium ion binding"/>
    <property type="evidence" value="ECO:0007669"/>
    <property type="project" value="InterPro"/>
</dbReference>
<keyword evidence="3 8" id="KW-0479">Metal-binding</keyword>
<dbReference type="CDD" id="cd01898">
    <property type="entry name" value="Obg"/>
    <property type="match status" value="1"/>
</dbReference>
<dbReference type="GO" id="GO:0005737">
    <property type="term" value="C:cytoplasm"/>
    <property type="evidence" value="ECO:0007669"/>
    <property type="project" value="UniProtKB-SubCell"/>
</dbReference>
<feature type="domain" description="Obg" evidence="11">
    <location>
        <begin position="2"/>
        <end position="160"/>
    </location>
</feature>
<dbReference type="GO" id="GO:0043022">
    <property type="term" value="F:ribosome binding"/>
    <property type="evidence" value="ECO:0007669"/>
    <property type="project" value="UniProtKB-ARBA"/>
</dbReference>
<evidence type="ECO:0000256" key="4">
    <source>
        <dbReference type="ARBA" id="ARBA00022741"/>
    </source>
</evidence>
<comment type="cofactor">
    <cofactor evidence="8">
        <name>Mg(2+)</name>
        <dbReference type="ChEBI" id="CHEBI:18420"/>
    </cofactor>
</comment>
<evidence type="ECO:0000256" key="3">
    <source>
        <dbReference type="ARBA" id="ARBA00022723"/>
    </source>
</evidence>
<evidence type="ECO:0000256" key="1">
    <source>
        <dbReference type="ARBA" id="ARBA00007699"/>
    </source>
</evidence>
<dbReference type="KEGG" id="lfc:LFE_0178"/>
<comment type="subcellular location">
    <subcellularLocation>
        <location evidence="8">Cytoplasm</location>
    </subcellularLocation>
</comment>
<dbReference type="GO" id="GO:0042254">
    <property type="term" value="P:ribosome biogenesis"/>
    <property type="evidence" value="ECO:0007669"/>
    <property type="project" value="UniProtKB-UniRule"/>
</dbReference>
<keyword evidence="6 8" id="KW-0460">Magnesium</keyword>
<dbReference type="EC" id="3.6.5.-" evidence="8"/>
<dbReference type="InterPro" id="IPR031167">
    <property type="entry name" value="G_OBG"/>
</dbReference>
<dbReference type="STRING" id="1162668.LFE_0178"/>
<feature type="binding site" evidence="8">
    <location>
        <begin position="287"/>
        <end position="290"/>
    </location>
    <ligand>
        <name>GTP</name>
        <dbReference type="ChEBI" id="CHEBI:37565"/>
    </ligand>
</feature>
<dbReference type="NCBIfam" id="TIGR02729">
    <property type="entry name" value="Obg_CgtA"/>
    <property type="match status" value="1"/>
</dbReference>
<dbReference type="Pfam" id="PF01018">
    <property type="entry name" value="GTP1_OBG"/>
    <property type="match status" value="1"/>
</dbReference>
<dbReference type="PROSITE" id="PS51710">
    <property type="entry name" value="G_OBG"/>
    <property type="match status" value="1"/>
</dbReference>
<dbReference type="EMBL" id="AP012342">
    <property type="protein sequence ID" value="BAM05905.1"/>
    <property type="molecule type" value="Genomic_DNA"/>
</dbReference>
<dbReference type="OrthoDB" id="9807318at2"/>
<evidence type="ECO:0000259" key="10">
    <source>
        <dbReference type="PROSITE" id="PS51710"/>
    </source>
</evidence>
<dbReference type="NCBIfam" id="NF008956">
    <property type="entry name" value="PRK12299.1"/>
    <property type="match status" value="1"/>
</dbReference>
<dbReference type="GO" id="GO:0005525">
    <property type="term" value="F:GTP binding"/>
    <property type="evidence" value="ECO:0007669"/>
    <property type="project" value="UniProtKB-UniRule"/>
</dbReference>
<dbReference type="PANTHER" id="PTHR11702:SF31">
    <property type="entry name" value="MITOCHONDRIAL RIBOSOME-ASSOCIATED GTPASE 2"/>
    <property type="match status" value="1"/>
</dbReference>
<dbReference type="InterPro" id="IPR006169">
    <property type="entry name" value="GTP1_OBG_dom"/>
</dbReference>
<feature type="binding site" evidence="8">
    <location>
        <begin position="192"/>
        <end position="196"/>
    </location>
    <ligand>
        <name>GTP</name>
        <dbReference type="ChEBI" id="CHEBI:37565"/>
    </ligand>
</feature>
<dbReference type="InterPro" id="IPR014100">
    <property type="entry name" value="GTP-bd_Obg/CgtA"/>
</dbReference>
<comment type="similarity">
    <text evidence="1 8">Belongs to the TRAFAC class OBG-HflX-like GTPase superfamily. OBG GTPase family.</text>
</comment>
<dbReference type="SUPFAM" id="SSF52540">
    <property type="entry name" value="P-loop containing nucleoside triphosphate hydrolases"/>
    <property type="match status" value="1"/>
</dbReference>
<accession>I0IKV6</accession>
<keyword evidence="7 8" id="KW-0342">GTP-binding</keyword>
<dbReference type="InterPro" id="IPR006073">
    <property type="entry name" value="GTP-bd"/>
</dbReference>
<evidence type="ECO:0000259" key="11">
    <source>
        <dbReference type="PROSITE" id="PS51883"/>
    </source>
</evidence>
<evidence type="ECO:0000256" key="6">
    <source>
        <dbReference type="ARBA" id="ARBA00022842"/>
    </source>
</evidence>
<keyword evidence="4 8" id="KW-0547">Nucleotide-binding</keyword>
<dbReference type="PRINTS" id="PR00326">
    <property type="entry name" value="GTP1OBG"/>
</dbReference>
<comment type="subunit">
    <text evidence="8">Monomer.</text>
</comment>
<keyword evidence="13" id="KW-1185">Reference proteome</keyword>
<proteinExistence type="inferred from homology"/>
<sequence>MPQFVDEARIIVESGKGGAGAISFRREKFVPRGGPDGGDGGQGGSVIFIGTNRRSTLLDFKHRSHLIATPGGPGRGKNMHGANGRSLRLEVPLGTQIFDDDTGALLFDLTVPEESVVVARGGRGGRGNAHFATATRQTPDYADTGISGQTRRLRLELKVMARVGLLGFPNAGKSTFLSRVTRAHPRIASYPFTTLHPHLGVLVMGHSPNEQEIVIADLPGLIEGAHEGKGLGTRFLKHVERTRILLHFLDLSHEGAEDPADSYAIIRRELELFDPELMEKPERVVGTKLDAADPERVEKFLAFVRKKGFPELMISSQTGEGMPRLMEELSIVLAEEERLEESRKHSDSSDQDVHRDGTASNTPEERNPSSVIA</sequence>
<dbReference type="InterPro" id="IPR006074">
    <property type="entry name" value="GTP1-OBG_CS"/>
</dbReference>
<feature type="binding site" evidence="8">
    <location>
        <position position="194"/>
    </location>
    <ligand>
        <name>Mg(2+)</name>
        <dbReference type="ChEBI" id="CHEBI:18420"/>
    </ligand>
</feature>
<dbReference type="Proteomes" id="UP000007382">
    <property type="component" value="Chromosome"/>
</dbReference>
<dbReference type="InterPro" id="IPR027417">
    <property type="entry name" value="P-loop_NTPase"/>
</dbReference>
<dbReference type="NCBIfam" id="NF008955">
    <property type="entry name" value="PRK12297.1"/>
    <property type="match status" value="1"/>
</dbReference>
<protein>
    <recommendedName>
        <fullName evidence="8">GTPase Obg</fullName>
        <ecNumber evidence="8">3.6.5.-</ecNumber>
    </recommendedName>
    <alternativeName>
        <fullName evidence="8">GTP-binding protein Obg</fullName>
    </alternativeName>
</protein>
<dbReference type="AlphaFoldDB" id="I0IKV6"/>
<dbReference type="GO" id="GO:0003924">
    <property type="term" value="F:GTPase activity"/>
    <property type="evidence" value="ECO:0007669"/>
    <property type="project" value="UniProtKB-UniRule"/>
</dbReference>
<dbReference type="FunFam" id="2.70.210.12:FF:000001">
    <property type="entry name" value="GTPase Obg"/>
    <property type="match status" value="1"/>
</dbReference>